<evidence type="ECO:0000256" key="2">
    <source>
        <dbReference type="ARBA" id="ARBA00023128"/>
    </source>
</evidence>
<sequence>MANIIHKLISKTTPTIPSLRIITSTLKTPQLSDPNYLTATTTSLLPGTTKSDFSNKPIPLLNAIPTQDVKPLQFYYPNFPFGFCLNPISATGFGQVKAMEDDVDDSRTLWADSVKKKRKKKMNKHKYQKLRKRLGRNKEKHKNEKDTWLGLEVRCVIPCFAMEKDMLHATEPNHKLVFAWNQKFYIAIRTSLSTYIACFRDGTVLVMLPDRVLKTVFAFIKTPKLLSDQ</sequence>
<evidence type="ECO:0000256" key="3">
    <source>
        <dbReference type="ARBA" id="ARBA00035647"/>
    </source>
</evidence>
<keyword evidence="7" id="KW-1185">Reference proteome</keyword>
<evidence type="ECO:0000313" key="6">
    <source>
        <dbReference type="EMBL" id="KAJ6977630.1"/>
    </source>
</evidence>
<accession>A0AAD6Q4J1</accession>
<dbReference type="AlphaFoldDB" id="A0AAD6Q4J1"/>
<comment type="similarity">
    <text evidence="3">Belongs to the mitochondrion-specific ribosomal protein mS38 family.</text>
</comment>
<comment type="caution">
    <text evidence="6">The sequence shown here is derived from an EMBL/GenBank/DDBJ whole genome shotgun (WGS) entry which is preliminary data.</text>
</comment>
<gene>
    <name evidence="6" type="ORF">NC653_029510</name>
</gene>
<dbReference type="InterPro" id="IPR013177">
    <property type="entry name" value="Ribosomal_mS38_C"/>
</dbReference>
<dbReference type="SMART" id="SM01155">
    <property type="entry name" value="DUF1713"/>
    <property type="match status" value="1"/>
</dbReference>
<organism evidence="6 7">
    <name type="scientific">Populus alba x Populus x berolinensis</name>
    <dbReference type="NCBI Taxonomy" id="444605"/>
    <lineage>
        <taxon>Eukaryota</taxon>
        <taxon>Viridiplantae</taxon>
        <taxon>Streptophyta</taxon>
        <taxon>Embryophyta</taxon>
        <taxon>Tracheophyta</taxon>
        <taxon>Spermatophyta</taxon>
        <taxon>Magnoliopsida</taxon>
        <taxon>eudicotyledons</taxon>
        <taxon>Gunneridae</taxon>
        <taxon>Pentapetalae</taxon>
        <taxon>rosids</taxon>
        <taxon>fabids</taxon>
        <taxon>Malpighiales</taxon>
        <taxon>Salicaceae</taxon>
        <taxon>Saliceae</taxon>
        <taxon>Populus</taxon>
    </lineage>
</organism>
<reference evidence="6" key="1">
    <citation type="journal article" date="2023" name="Mol. Ecol. Resour.">
        <title>Chromosome-level genome assembly of a triploid poplar Populus alba 'Berolinensis'.</title>
        <authorList>
            <person name="Chen S."/>
            <person name="Yu Y."/>
            <person name="Wang X."/>
            <person name="Wang S."/>
            <person name="Zhang T."/>
            <person name="Zhou Y."/>
            <person name="He R."/>
            <person name="Meng N."/>
            <person name="Wang Y."/>
            <person name="Liu W."/>
            <person name="Liu Z."/>
            <person name="Liu J."/>
            <person name="Guo Q."/>
            <person name="Huang H."/>
            <person name="Sederoff R.R."/>
            <person name="Wang G."/>
            <person name="Qu G."/>
            <person name="Chen S."/>
        </authorList>
    </citation>
    <scope>NUCLEOTIDE SEQUENCE</scope>
    <source>
        <strain evidence="6">SC-2020</strain>
    </source>
</reference>
<dbReference type="PANTHER" id="PTHR32035:SF3">
    <property type="entry name" value="SMALL RIBOSOMAL SUBUNIT PROTEIN MS38"/>
    <property type="match status" value="1"/>
</dbReference>
<comment type="subcellular location">
    <subcellularLocation>
        <location evidence="1">Mitochondrion</location>
    </subcellularLocation>
</comment>
<proteinExistence type="inferred from homology"/>
<dbReference type="Proteomes" id="UP001164929">
    <property type="component" value="Chromosome 12"/>
</dbReference>
<dbReference type="EMBL" id="JAQIZT010000012">
    <property type="protein sequence ID" value="KAJ6977630.1"/>
    <property type="molecule type" value="Genomic_DNA"/>
</dbReference>
<keyword evidence="2" id="KW-0496">Mitochondrion</keyword>
<dbReference type="Pfam" id="PF08213">
    <property type="entry name" value="COX24_C"/>
    <property type="match status" value="1"/>
</dbReference>
<dbReference type="PANTHER" id="PTHR32035">
    <property type="entry name" value="AURORA KINASE A-INTERACTING PROTEIN"/>
    <property type="match status" value="1"/>
</dbReference>
<evidence type="ECO:0000259" key="5">
    <source>
        <dbReference type="SMART" id="SM01155"/>
    </source>
</evidence>
<protein>
    <recommendedName>
        <fullName evidence="4">Small ribosomal subunit protein mS38</fullName>
    </recommendedName>
</protein>
<name>A0AAD6Q4J1_9ROSI</name>
<evidence type="ECO:0000256" key="1">
    <source>
        <dbReference type="ARBA" id="ARBA00004173"/>
    </source>
</evidence>
<evidence type="ECO:0000256" key="4">
    <source>
        <dbReference type="ARBA" id="ARBA00035682"/>
    </source>
</evidence>
<dbReference type="GO" id="GO:0005739">
    <property type="term" value="C:mitochondrion"/>
    <property type="evidence" value="ECO:0007669"/>
    <property type="project" value="UniProtKB-SubCell"/>
</dbReference>
<evidence type="ECO:0000313" key="7">
    <source>
        <dbReference type="Proteomes" id="UP001164929"/>
    </source>
</evidence>
<feature type="domain" description="Ribosomal protein mS38 C-terminal" evidence="5">
    <location>
        <begin position="110"/>
        <end position="143"/>
    </location>
</feature>